<organism evidence="13 14">
    <name type="scientific">Leptobrachium leishanense</name>
    <name type="common">Leishan spiny toad</name>
    <dbReference type="NCBI Taxonomy" id="445787"/>
    <lineage>
        <taxon>Eukaryota</taxon>
        <taxon>Metazoa</taxon>
        <taxon>Chordata</taxon>
        <taxon>Craniata</taxon>
        <taxon>Vertebrata</taxon>
        <taxon>Euteleostomi</taxon>
        <taxon>Amphibia</taxon>
        <taxon>Batrachia</taxon>
        <taxon>Anura</taxon>
        <taxon>Pelobatoidea</taxon>
        <taxon>Megophryidae</taxon>
        <taxon>Leptobrachium</taxon>
    </lineage>
</organism>
<dbReference type="FunFam" id="3.40.390.10:FF:000002">
    <property type="entry name" value="Disintegrin and metalloproteinase domain-containing protein 22"/>
    <property type="match status" value="1"/>
</dbReference>
<feature type="domain" description="Peptidase M12B" evidence="12">
    <location>
        <begin position="287"/>
        <end position="486"/>
    </location>
</feature>
<evidence type="ECO:0000259" key="10">
    <source>
        <dbReference type="PROSITE" id="PS50026"/>
    </source>
</evidence>
<keyword evidence="7" id="KW-0479">Metal-binding</keyword>
<feature type="disulfide bond" evidence="6">
    <location>
        <begin position="712"/>
        <end position="721"/>
    </location>
</feature>
<dbReference type="GO" id="GO:0045087">
    <property type="term" value="P:innate immune response"/>
    <property type="evidence" value="ECO:0007669"/>
    <property type="project" value="TreeGrafter"/>
</dbReference>
<evidence type="ECO:0000256" key="6">
    <source>
        <dbReference type="PROSITE-ProRule" id="PRU00076"/>
    </source>
</evidence>
<feature type="compositionally biased region" description="Basic and acidic residues" evidence="8">
    <location>
        <begin position="824"/>
        <end position="837"/>
    </location>
</feature>
<dbReference type="SMART" id="SM00608">
    <property type="entry name" value="ACR"/>
    <property type="match status" value="1"/>
</dbReference>
<keyword evidence="4 9" id="KW-0472">Membrane</keyword>
<dbReference type="SMART" id="SM00050">
    <property type="entry name" value="DISIN"/>
    <property type="match status" value="1"/>
</dbReference>
<dbReference type="InterPro" id="IPR036436">
    <property type="entry name" value="Disintegrin_dom_sf"/>
</dbReference>
<dbReference type="Ensembl" id="ENSLLET00000030377.1">
    <property type="protein sequence ID" value="ENSLLEP00000029246.1"/>
    <property type="gene ID" value="ENSLLEG00000018541.1"/>
</dbReference>
<feature type="region of interest" description="Disordered" evidence="8">
    <location>
        <begin position="91"/>
        <end position="112"/>
    </location>
</feature>
<evidence type="ECO:0000256" key="5">
    <source>
        <dbReference type="ARBA" id="ARBA00023157"/>
    </source>
</evidence>
<evidence type="ECO:0000256" key="8">
    <source>
        <dbReference type="SAM" id="MobiDB-lite"/>
    </source>
</evidence>
<dbReference type="CDD" id="cd04269">
    <property type="entry name" value="ZnMc_adamalysin_II_like"/>
    <property type="match status" value="1"/>
</dbReference>
<accession>A0A8C5PX05</accession>
<keyword evidence="14" id="KW-1185">Reference proteome</keyword>
<dbReference type="GO" id="GO:0007229">
    <property type="term" value="P:integrin-mediated signaling pathway"/>
    <property type="evidence" value="ECO:0007669"/>
    <property type="project" value="TreeGrafter"/>
</dbReference>
<dbReference type="InterPro" id="IPR034027">
    <property type="entry name" value="Reprolysin_adamalysin"/>
</dbReference>
<keyword evidence="7" id="KW-0862">Zinc</keyword>
<dbReference type="Gene3D" id="3.40.390.10">
    <property type="entry name" value="Collagenase (Catalytic Domain)"/>
    <property type="match status" value="1"/>
</dbReference>
<dbReference type="Pfam" id="PF08516">
    <property type="entry name" value="ADAM_CR"/>
    <property type="match status" value="1"/>
</dbReference>
<reference evidence="13" key="1">
    <citation type="submission" date="2025-08" db="UniProtKB">
        <authorList>
            <consortium name="Ensembl"/>
        </authorList>
    </citation>
    <scope>IDENTIFICATION</scope>
</reference>
<gene>
    <name evidence="13" type="primary">ADAM15</name>
</gene>
<dbReference type="GO" id="GO:0006508">
    <property type="term" value="P:proteolysis"/>
    <property type="evidence" value="ECO:0007669"/>
    <property type="project" value="InterPro"/>
</dbReference>
<proteinExistence type="predicted"/>
<feature type="region of interest" description="Disordered" evidence="8">
    <location>
        <begin position="777"/>
        <end position="920"/>
    </location>
</feature>
<dbReference type="InterPro" id="IPR000742">
    <property type="entry name" value="EGF"/>
</dbReference>
<dbReference type="GO" id="GO:0016020">
    <property type="term" value="C:membrane"/>
    <property type="evidence" value="ECO:0007669"/>
    <property type="project" value="UniProtKB-SubCell"/>
</dbReference>
<keyword evidence="5 6" id="KW-1015">Disulfide bond</keyword>
<dbReference type="GeneTree" id="ENSGT00940000159822"/>
<dbReference type="PANTHER" id="PTHR11905">
    <property type="entry name" value="ADAM A DISINTEGRIN AND METALLOPROTEASE DOMAIN"/>
    <property type="match status" value="1"/>
</dbReference>
<keyword evidence="2 9" id="KW-0812">Transmembrane</keyword>
<dbReference type="InterPro" id="IPR024079">
    <property type="entry name" value="MetalloPept_cat_dom_sf"/>
</dbReference>
<dbReference type="AlphaFoldDB" id="A0A8C5PX05"/>
<dbReference type="InterPro" id="IPR006586">
    <property type="entry name" value="ADAM_Cys-rich"/>
</dbReference>
<evidence type="ECO:0000256" key="1">
    <source>
        <dbReference type="ARBA" id="ARBA00004167"/>
    </source>
</evidence>
<feature type="binding site" evidence="7">
    <location>
        <position position="426"/>
    </location>
    <ligand>
        <name>Zn(2+)</name>
        <dbReference type="ChEBI" id="CHEBI:29105"/>
        <note>catalytic</note>
    </ligand>
</feature>
<evidence type="ECO:0000313" key="13">
    <source>
        <dbReference type="Ensembl" id="ENSLLEP00000029246.1"/>
    </source>
</evidence>
<dbReference type="PROSITE" id="PS01186">
    <property type="entry name" value="EGF_2"/>
    <property type="match status" value="1"/>
</dbReference>
<evidence type="ECO:0000259" key="12">
    <source>
        <dbReference type="PROSITE" id="PS50215"/>
    </source>
</evidence>
<dbReference type="GO" id="GO:0005615">
    <property type="term" value="C:extracellular space"/>
    <property type="evidence" value="ECO:0007669"/>
    <property type="project" value="TreeGrafter"/>
</dbReference>
<feature type="domain" description="EGF-like" evidence="10">
    <location>
        <begin position="690"/>
        <end position="722"/>
    </location>
</feature>
<dbReference type="GO" id="GO:0005178">
    <property type="term" value="F:integrin binding"/>
    <property type="evidence" value="ECO:0007669"/>
    <property type="project" value="TreeGrafter"/>
</dbReference>
<dbReference type="PROSITE" id="PS50215">
    <property type="entry name" value="ADAM_MEPRO"/>
    <property type="match status" value="1"/>
</dbReference>
<dbReference type="OrthoDB" id="5951731at2759"/>
<name>A0A8C5PX05_9ANUR</name>
<dbReference type="PANTHER" id="PTHR11905:SF130">
    <property type="entry name" value="DISINTEGRIN AND METALLOPROTEINASE DOMAIN-CONTAINING PROTEIN 15"/>
    <property type="match status" value="1"/>
</dbReference>
<dbReference type="InterPro" id="IPR001762">
    <property type="entry name" value="Disintegrin_dom"/>
</dbReference>
<dbReference type="Gene3D" id="2.10.25.10">
    <property type="entry name" value="Laminin"/>
    <property type="match status" value="1"/>
</dbReference>
<comment type="caution">
    <text evidence="6">Lacks conserved residue(s) required for the propagation of feature annotation.</text>
</comment>
<feature type="transmembrane region" description="Helical" evidence="9">
    <location>
        <begin position="733"/>
        <end position="756"/>
    </location>
</feature>
<evidence type="ECO:0000256" key="2">
    <source>
        <dbReference type="ARBA" id="ARBA00022692"/>
    </source>
</evidence>
<dbReference type="GO" id="GO:0046872">
    <property type="term" value="F:metal ion binding"/>
    <property type="evidence" value="ECO:0007669"/>
    <property type="project" value="UniProtKB-KW"/>
</dbReference>
<dbReference type="PROSITE" id="PS50214">
    <property type="entry name" value="DISINTEGRIN_2"/>
    <property type="match status" value="1"/>
</dbReference>
<comment type="subcellular location">
    <subcellularLocation>
        <location evidence="1">Membrane</location>
        <topology evidence="1">Single-pass membrane protein</topology>
    </subcellularLocation>
</comment>
<dbReference type="Pfam" id="PF01421">
    <property type="entry name" value="Reprolysin"/>
    <property type="match status" value="1"/>
</dbReference>
<dbReference type="Pfam" id="PF01562">
    <property type="entry name" value="Pep_M12B_propep"/>
    <property type="match status" value="1"/>
</dbReference>
<protein>
    <submittedName>
        <fullName evidence="13">ADAM metallopeptidase domain 15</fullName>
    </submittedName>
</protein>
<feature type="domain" description="Disintegrin" evidence="11">
    <location>
        <begin position="494"/>
        <end position="545"/>
    </location>
</feature>
<sequence>MNCSPPLSLVSSGFRPFCSPWSRPLRCTPFRHVHLLAPPLMNRQPRPLRPPVTPGLCVSVSPCRAPGEEERMEDKARGLLLLLCGLIAHGHPGDPGTSPEHTETPPAGARERETDMKLINPATSWDVYPDLRVRGRTLSLEEPAQSLPEQLNLSMEVDGRVIELELLQNRHLLPASHTLTYYLPDGTRVTEISPQLNNCFYHGKPSGRKGPWSSLCLCSGIRGTIILAPDTQYSIEPASGDPSNKHVLRLIHNDLPQNPSCGISGGRRDVHPPVRHRVKRDALRQVKYVELVIVADNSEYKLLFEDVKRVQMRMLEIANKLDAFFRALDVRVALVSVEVWNTGDQITVSTDPAQMLTNFLSWREKSLSPAIRHDNAQLLTGITFKDSSVGMATMNSLCTDKSGGVNMDHSVSVLGVASTLAHNLGHNLGLVHDTTARKCGEPEKSKQWIMEPSFGFMPGLEFSQCSVRDFLSSLRNGRFMCLYNVPSPGSLYGGARCGNTMVEEGEQCDCGLTQDCADPCCNASTCQFTEGAECASDGSCCAQCKNGESCEGGQAYCFDGECRTIQSQCQNLWGPGSSPAPDSCFSALNIRGDQYGNCGQRENSTYLPCADRDAMCGKIQCLSGSDQTPLGSNPQTIAVSVTVNGTEQSCRGAYFQQEDIMDAELVLTGTVCGTGKVCIKQRCQDVSALQVQSCKNKCSNHGVCDNNNTCHCDPGWAMPDCGAWALKQAGGSLTTTLCLVFLLFLPLLALFGFCLIKRDCLKKRLGMFGSGSKCQYRVTQSNSQPRPQRPPPPTRTQSTELQPMNYSQDSDRPDPPSKPLPPDPMHKSGQDSDRPDPPSKPLPPDPVHKRCQYPDQPHRPTKPLQPDTVRGHCQAPDQNRPPPPTRPLPADPLLRQAQTPMRRKPPIPKKPQSLNPLLTAPVYPDPVTALPSRPAPLPPYSGSTPQV</sequence>
<feature type="disulfide bond" evidence="6">
    <location>
        <begin position="694"/>
        <end position="704"/>
    </location>
</feature>
<dbReference type="InterPro" id="IPR002870">
    <property type="entry name" value="Peptidase_M12B_N"/>
</dbReference>
<dbReference type="PROSITE" id="PS50026">
    <property type="entry name" value="EGF_3"/>
    <property type="match status" value="1"/>
</dbReference>
<evidence type="ECO:0000313" key="14">
    <source>
        <dbReference type="Proteomes" id="UP000694569"/>
    </source>
</evidence>
<keyword evidence="3 9" id="KW-1133">Transmembrane helix</keyword>
<reference evidence="13" key="2">
    <citation type="submission" date="2025-09" db="UniProtKB">
        <authorList>
            <consortium name="Ensembl"/>
        </authorList>
    </citation>
    <scope>IDENTIFICATION</scope>
</reference>
<evidence type="ECO:0000256" key="7">
    <source>
        <dbReference type="PROSITE-ProRule" id="PRU00276"/>
    </source>
</evidence>
<evidence type="ECO:0000259" key="11">
    <source>
        <dbReference type="PROSITE" id="PS50214"/>
    </source>
</evidence>
<evidence type="ECO:0000256" key="3">
    <source>
        <dbReference type="ARBA" id="ARBA00022989"/>
    </source>
</evidence>
<feature type="binding site" evidence="7">
    <location>
        <position position="432"/>
    </location>
    <ligand>
        <name>Zn(2+)</name>
        <dbReference type="ChEBI" id="CHEBI:29105"/>
        <note>catalytic</note>
    </ligand>
</feature>
<dbReference type="Gene3D" id="4.10.70.10">
    <property type="entry name" value="Disintegrin domain"/>
    <property type="match status" value="1"/>
</dbReference>
<dbReference type="InterPro" id="IPR001590">
    <property type="entry name" value="Peptidase_M12B"/>
</dbReference>
<evidence type="ECO:0000256" key="9">
    <source>
        <dbReference type="SAM" id="Phobius"/>
    </source>
</evidence>
<feature type="binding site" evidence="7">
    <location>
        <position position="422"/>
    </location>
    <ligand>
        <name>Zn(2+)</name>
        <dbReference type="ChEBI" id="CHEBI:29105"/>
        <note>catalytic</note>
    </ligand>
</feature>
<keyword evidence="6" id="KW-0245">EGF-like domain</keyword>
<dbReference type="SUPFAM" id="SSF55486">
    <property type="entry name" value="Metalloproteases ('zincins'), catalytic domain"/>
    <property type="match status" value="1"/>
</dbReference>
<dbReference type="Proteomes" id="UP000694569">
    <property type="component" value="Unplaced"/>
</dbReference>
<feature type="compositionally biased region" description="Pro residues" evidence="8">
    <location>
        <begin position="879"/>
        <end position="890"/>
    </location>
</feature>
<dbReference type="GO" id="GO:0004222">
    <property type="term" value="F:metalloendopeptidase activity"/>
    <property type="evidence" value="ECO:0007669"/>
    <property type="project" value="InterPro"/>
</dbReference>
<evidence type="ECO:0000256" key="4">
    <source>
        <dbReference type="ARBA" id="ARBA00023136"/>
    </source>
</evidence>